<gene>
    <name evidence="1" type="ORF">A2849_02220</name>
</gene>
<accession>A0A1G2MDA1</accession>
<dbReference type="Proteomes" id="UP000178121">
    <property type="component" value="Unassembled WGS sequence"/>
</dbReference>
<evidence type="ECO:0000313" key="1">
    <source>
        <dbReference type="EMBL" id="OHA21694.1"/>
    </source>
</evidence>
<dbReference type="AlphaFoldDB" id="A0A1G2MDA1"/>
<organism evidence="1 2">
    <name type="scientific">Candidatus Taylorbacteria bacterium RIFCSPHIGHO2_01_FULL_51_15</name>
    <dbReference type="NCBI Taxonomy" id="1802304"/>
    <lineage>
        <taxon>Bacteria</taxon>
        <taxon>Candidatus Tayloriibacteriota</taxon>
    </lineage>
</organism>
<dbReference type="EMBL" id="MHRI01000005">
    <property type="protein sequence ID" value="OHA21694.1"/>
    <property type="molecule type" value="Genomic_DNA"/>
</dbReference>
<evidence type="ECO:0000313" key="2">
    <source>
        <dbReference type="Proteomes" id="UP000178121"/>
    </source>
</evidence>
<reference evidence="1 2" key="1">
    <citation type="journal article" date="2016" name="Nat. Commun.">
        <title>Thousands of microbial genomes shed light on interconnected biogeochemical processes in an aquifer system.</title>
        <authorList>
            <person name="Anantharaman K."/>
            <person name="Brown C.T."/>
            <person name="Hug L.A."/>
            <person name="Sharon I."/>
            <person name="Castelle C.J."/>
            <person name="Probst A.J."/>
            <person name="Thomas B.C."/>
            <person name="Singh A."/>
            <person name="Wilkins M.J."/>
            <person name="Karaoz U."/>
            <person name="Brodie E.L."/>
            <person name="Williams K.H."/>
            <person name="Hubbard S.S."/>
            <person name="Banfield J.F."/>
        </authorList>
    </citation>
    <scope>NUCLEOTIDE SEQUENCE [LARGE SCALE GENOMIC DNA]</scope>
</reference>
<proteinExistence type="predicted"/>
<protein>
    <submittedName>
        <fullName evidence="1">Uncharacterized protein</fullName>
    </submittedName>
</protein>
<sequence>MSVRYQVMLTMMLTHSNDPKEWIFDQCYRNGSVELNKKRFTYFFPGKADQELQVLQRFCRSKNLTFLVNEKKRTFTFRLDQDADTNF</sequence>
<comment type="caution">
    <text evidence="1">The sequence shown here is derived from an EMBL/GenBank/DDBJ whole genome shotgun (WGS) entry which is preliminary data.</text>
</comment>
<name>A0A1G2MDA1_9BACT</name>